<name>A0A845UF11_9PROT</name>
<reference evidence="1" key="1">
    <citation type="submission" date="2019-11" db="EMBL/GenBank/DDBJ databases">
        <title>Acidithiobacillus ferrianus sp. nov.: a facultatively anaerobic and extremely acidophilic chemolithoautotroph.</title>
        <authorList>
            <person name="Norris P.R."/>
            <person name="Falagan C."/>
            <person name="Moya-Beltran A."/>
            <person name="Castro M."/>
            <person name="Quatrini R."/>
            <person name="Johnson D.B."/>
        </authorList>
    </citation>
    <scope>NUCLEOTIDE SEQUENCE [LARGE SCALE GENOMIC DNA]</scope>
    <source>
        <strain evidence="1">MG</strain>
    </source>
</reference>
<dbReference type="EMBL" id="WNJL01000050">
    <property type="protein sequence ID" value="NDU43925.1"/>
    <property type="molecule type" value="Genomic_DNA"/>
</dbReference>
<gene>
    <name evidence="1" type="ORF">GL267_15215</name>
</gene>
<dbReference type="InterPro" id="IPR049537">
    <property type="entry name" value="RelB-like"/>
</dbReference>
<dbReference type="Pfam" id="PF18506">
    <property type="entry name" value="RelB-like"/>
    <property type="match status" value="1"/>
</dbReference>
<accession>A0A845UF11</accession>
<protein>
    <recommendedName>
        <fullName evidence="2">Antitoxin</fullName>
    </recommendedName>
</protein>
<evidence type="ECO:0000313" key="1">
    <source>
        <dbReference type="EMBL" id="NDU43925.1"/>
    </source>
</evidence>
<comment type="caution">
    <text evidence="1">The sequence shown here is derived from an EMBL/GenBank/DDBJ whole genome shotgun (WGS) entry which is preliminary data.</text>
</comment>
<dbReference type="RefSeq" id="WP_163099468.1">
    <property type="nucleotide sequence ID" value="NZ_CP127523.1"/>
</dbReference>
<evidence type="ECO:0008006" key="2">
    <source>
        <dbReference type="Google" id="ProtNLM"/>
    </source>
</evidence>
<proteinExistence type="predicted"/>
<sequence>MISLEEIKPQYLTNDRGEKMAVVIAMADFQALLEDIEDLAAVADRREEPAISHEDFKAALKRDGFL</sequence>
<organism evidence="1">
    <name type="scientific">Acidithiobacillus ferrianus</name>
    <dbReference type="NCBI Taxonomy" id="2678518"/>
    <lineage>
        <taxon>Bacteria</taxon>
        <taxon>Pseudomonadati</taxon>
        <taxon>Pseudomonadota</taxon>
        <taxon>Acidithiobacillia</taxon>
        <taxon>Acidithiobacillales</taxon>
        <taxon>Acidithiobacillaceae</taxon>
        <taxon>Acidithiobacillus</taxon>
    </lineage>
</organism>
<dbReference type="AlphaFoldDB" id="A0A845UF11"/>